<proteinExistence type="predicted"/>
<dbReference type="EMBL" id="GIFC01003691">
    <property type="protein sequence ID" value="MXU85774.1"/>
    <property type="molecule type" value="Transcribed_RNA"/>
</dbReference>
<name>A0A6B0UA35_IXORI</name>
<reference evidence="2" key="1">
    <citation type="submission" date="2019-12" db="EMBL/GenBank/DDBJ databases">
        <title>An insight into the sialome of adult female Ixodes ricinus ticks feeding for 6 days.</title>
        <authorList>
            <person name="Perner J."/>
            <person name="Ribeiro J.M.C."/>
        </authorList>
    </citation>
    <scope>NUCLEOTIDE SEQUENCE</scope>
    <source>
        <strain evidence="2">Semi-engorged</strain>
        <tissue evidence="2">Salivary glands</tissue>
    </source>
</reference>
<feature type="chain" id="PRO_5025428242" evidence="1">
    <location>
        <begin position="22"/>
        <end position="87"/>
    </location>
</feature>
<sequence length="87" mass="9614">MSRALLFFSSLLAQMFCSAVSRETFFFPLGCLSSCITNVTSHFSCPGGGLLVPCSLGAVFEIYAMPEQICHVSSYEHHERTQSLRET</sequence>
<keyword evidence="1" id="KW-0732">Signal</keyword>
<accession>A0A6B0UA35</accession>
<feature type="signal peptide" evidence="1">
    <location>
        <begin position="1"/>
        <end position="21"/>
    </location>
</feature>
<dbReference type="AlphaFoldDB" id="A0A6B0UA35"/>
<evidence type="ECO:0000256" key="1">
    <source>
        <dbReference type="SAM" id="SignalP"/>
    </source>
</evidence>
<evidence type="ECO:0000313" key="2">
    <source>
        <dbReference type="EMBL" id="MXU85774.1"/>
    </source>
</evidence>
<organism evidence="2">
    <name type="scientific">Ixodes ricinus</name>
    <name type="common">Common tick</name>
    <name type="synonym">Acarus ricinus</name>
    <dbReference type="NCBI Taxonomy" id="34613"/>
    <lineage>
        <taxon>Eukaryota</taxon>
        <taxon>Metazoa</taxon>
        <taxon>Ecdysozoa</taxon>
        <taxon>Arthropoda</taxon>
        <taxon>Chelicerata</taxon>
        <taxon>Arachnida</taxon>
        <taxon>Acari</taxon>
        <taxon>Parasitiformes</taxon>
        <taxon>Ixodida</taxon>
        <taxon>Ixodoidea</taxon>
        <taxon>Ixodidae</taxon>
        <taxon>Ixodinae</taxon>
        <taxon>Ixodes</taxon>
    </lineage>
</organism>
<protein>
    <submittedName>
        <fullName evidence="2">Putative secreted protein</fullName>
    </submittedName>
</protein>